<keyword evidence="1" id="KW-0732">Signal</keyword>
<feature type="signal peptide" evidence="1">
    <location>
        <begin position="1"/>
        <end position="20"/>
    </location>
</feature>
<evidence type="ECO:0000256" key="1">
    <source>
        <dbReference type="SAM" id="SignalP"/>
    </source>
</evidence>
<feature type="domain" description="Outer membrane protein beta-barrel" evidence="2">
    <location>
        <begin position="20"/>
        <end position="172"/>
    </location>
</feature>
<gene>
    <name evidence="3" type="ORF">JK629_12190</name>
</gene>
<dbReference type="SUPFAM" id="SSF56925">
    <property type="entry name" value="OMPA-like"/>
    <property type="match status" value="1"/>
</dbReference>
<accession>A0ABX7DQ14</accession>
<dbReference type="EMBL" id="CP068439">
    <property type="protein sequence ID" value="QQX76083.1"/>
    <property type="molecule type" value="Genomic_DNA"/>
</dbReference>
<reference evidence="3 4" key="1">
    <citation type="submission" date="2021-01" db="EMBL/GenBank/DDBJ databases">
        <title>Aequorivita sp. strain KX20305, a bacterium isolated from the sediment collected at a cold seep field in South China Sea.</title>
        <authorList>
            <person name="Zhang H."/>
            <person name="Li C."/>
        </authorList>
    </citation>
    <scope>NUCLEOTIDE SEQUENCE [LARGE SCALE GENOMIC DNA]</scope>
    <source>
        <strain evidence="3 4">KX20305</strain>
    </source>
</reference>
<dbReference type="InterPro" id="IPR011250">
    <property type="entry name" value="OMP/PagP_B-barrel"/>
</dbReference>
<sequence>MKKILLFTAFAIFAFVNSHAQGEFRIGFKAGVNVASIGGDDTFGIGSFGSRTGFHVGALVEIPINEKFSVQPELLYSAKGSNYDFSSGDTDIKLDYIDVPILAKYHIIQGLSAELGPVIGVLVKADADNGDETEDIKEFYKSTDIGIGIGASYRLPMGVFFSLRYNKGLTDINDNPDTNAKNQNNVFQVSAGYSF</sequence>
<evidence type="ECO:0000313" key="4">
    <source>
        <dbReference type="Proteomes" id="UP000629420"/>
    </source>
</evidence>
<evidence type="ECO:0000313" key="3">
    <source>
        <dbReference type="EMBL" id="QQX76083.1"/>
    </source>
</evidence>
<proteinExistence type="predicted"/>
<feature type="chain" id="PRO_5046955918" evidence="1">
    <location>
        <begin position="21"/>
        <end position="195"/>
    </location>
</feature>
<name>A0ABX7DQ14_9FLAO</name>
<dbReference type="Proteomes" id="UP000629420">
    <property type="component" value="Chromosome"/>
</dbReference>
<protein>
    <submittedName>
        <fullName evidence="3">PorT family protein</fullName>
    </submittedName>
</protein>
<dbReference type="InterPro" id="IPR025665">
    <property type="entry name" value="Beta-barrel_OMP_2"/>
</dbReference>
<keyword evidence="4" id="KW-1185">Reference proteome</keyword>
<dbReference type="Pfam" id="PF13568">
    <property type="entry name" value="OMP_b-brl_2"/>
    <property type="match status" value="1"/>
</dbReference>
<evidence type="ECO:0000259" key="2">
    <source>
        <dbReference type="Pfam" id="PF13568"/>
    </source>
</evidence>
<organism evidence="3 4">
    <name type="scientific">Aequorivita iocasae</name>
    <dbReference type="NCBI Taxonomy" id="2803865"/>
    <lineage>
        <taxon>Bacteria</taxon>
        <taxon>Pseudomonadati</taxon>
        <taxon>Bacteroidota</taxon>
        <taxon>Flavobacteriia</taxon>
        <taxon>Flavobacteriales</taxon>
        <taxon>Flavobacteriaceae</taxon>
        <taxon>Aequorivita</taxon>
    </lineage>
</organism>
<dbReference type="RefSeq" id="WP_202335894.1">
    <property type="nucleotide sequence ID" value="NZ_CP068439.1"/>
</dbReference>